<dbReference type="EMBL" id="JBHUOZ010000001">
    <property type="protein sequence ID" value="MFD2919506.1"/>
    <property type="molecule type" value="Genomic_DNA"/>
</dbReference>
<dbReference type="SUPFAM" id="SSF53335">
    <property type="entry name" value="S-adenosyl-L-methionine-dependent methyltransferases"/>
    <property type="match status" value="1"/>
</dbReference>
<dbReference type="Proteomes" id="UP001597511">
    <property type="component" value="Unassembled WGS sequence"/>
</dbReference>
<organism evidence="1 2">
    <name type="scientific">Terrimonas rubra</name>
    <dbReference type="NCBI Taxonomy" id="1035890"/>
    <lineage>
        <taxon>Bacteria</taxon>
        <taxon>Pseudomonadati</taxon>
        <taxon>Bacteroidota</taxon>
        <taxon>Chitinophagia</taxon>
        <taxon>Chitinophagales</taxon>
        <taxon>Chitinophagaceae</taxon>
        <taxon>Terrimonas</taxon>
    </lineage>
</organism>
<dbReference type="InterPro" id="IPR029063">
    <property type="entry name" value="SAM-dependent_MTases_sf"/>
</dbReference>
<dbReference type="GO" id="GO:0008168">
    <property type="term" value="F:methyltransferase activity"/>
    <property type="evidence" value="ECO:0007669"/>
    <property type="project" value="UniProtKB-KW"/>
</dbReference>
<sequence>MPLKKIANKFVIAAEYIAGEWRSIFQPSRYHIKRGYTHRKSVPHYDDTALTDEYQKEVYELARLYADKYNYTNILDIGCGSGYKLLHQFPDSNTIGAEVKPTYDFLIKTYPHRKWADIMQPGSLPAQTDIIICADVIEHIVDPDQLINTIKAIDFKLLFISTPERILTTGKYHYGPAYNECHVREWSAAEFRAYISEHFNVLKHFITDIENATQLLIGEPKQ</sequence>
<proteinExistence type="predicted"/>
<evidence type="ECO:0000313" key="2">
    <source>
        <dbReference type="Proteomes" id="UP001597511"/>
    </source>
</evidence>
<keyword evidence="2" id="KW-1185">Reference proteome</keyword>
<protein>
    <submittedName>
        <fullName evidence="1">Methyltransferase domain-containing protein</fullName>
    </submittedName>
</protein>
<comment type="caution">
    <text evidence="1">The sequence shown here is derived from an EMBL/GenBank/DDBJ whole genome shotgun (WGS) entry which is preliminary data.</text>
</comment>
<reference evidence="2" key="1">
    <citation type="journal article" date="2019" name="Int. J. Syst. Evol. Microbiol.">
        <title>The Global Catalogue of Microorganisms (GCM) 10K type strain sequencing project: providing services to taxonomists for standard genome sequencing and annotation.</title>
        <authorList>
            <consortium name="The Broad Institute Genomics Platform"/>
            <consortium name="The Broad Institute Genome Sequencing Center for Infectious Disease"/>
            <person name="Wu L."/>
            <person name="Ma J."/>
        </authorList>
    </citation>
    <scope>NUCLEOTIDE SEQUENCE [LARGE SCALE GENOMIC DNA]</scope>
    <source>
        <strain evidence="2">KCTC 23299</strain>
    </source>
</reference>
<accession>A0ABW6A5F9</accession>
<keyword evidence="1" id="KW-0808">Transferase</keyword>
<dbReference type="Gene3D" id="3.40.50.150">
    <property type="entry name" value="Vaccinia Virus protein VP39"/>
    <property type="match status" value="1"/>
</dbReference>
<dbReference type="RefSeq" id="WP_386096759.1">
    <property type="nucleotide sequence ID" value="NZ_JBHUOZ010000001.1"/>
</dbReference>
<name>A0ABW6A5F9_9BACT</name>
<gene>
    <name evidence="1" type="ORF">ACFS6H_07310</name>
</gene>
<evidence type="ECO:0000313" key="1">
    <source>
        <dbReference type="EMBL" id="MFD2919506.1"/>
    </source>
</evidence>
<dbReference type="GO" id="GO:0032259">
    <property type="term" value="P:methylation"/>
    <property type="evidence" value="ECO:0007669"/>
    <property type="project" value="UniProtKB-KW"/>
</dbReference>
<keyword evidence="1" id="KW-0489">Methyltransferase</keyword>
<dbReference type="Pfam" id="PF13489">
    <property type="entry name" value="Methyltransf_23"/>
    <property type="match status" value="1"/>
</dbReference>